<keyword evidence="4 10" id="KW-0812">Transmembrane</keyword>
<dbReference type="SMART" id="SM00382">
    <property type="entry name" value="AAA"/>
    <property type="match status" value="1"/>
</dbReference>
<dbReference type="InterPro" id="IPR017871">
    <property type="entry name" value="ABC_transporter-like_CS"/>
</dbReference>
<sequence>MSDALYVTVRDSVTKLAPSGEHTIGAGAGADVRVDLGGASEPVAWLRFLGHWILRPAAHVDETRVNGTPRDEMLIHLDPARDTAVTLVLGTGRADLLLGFSEPVPAPPPPRRPNPVGADPGTRPPGPQPGGARPRAHKPGGPRPAAGPGVQQPGVAEAGGPGTAAGGPGAEVRLHRIGGPMTVLGSGPGADIDVPDPGVAARHATLRRQDVTGLEIRDHGQGEPTYVRGRRIMWARLRAGDSFSIADSVFTLLDDETLRETRRARGASLVISGLSATYRAGWRPGARRPRPALSDLSIVLRSGEILAVIGPSGAGKSTFFKALLGEVDTSGRLLFSGLDLGTEAEQIRDMVAFVPQQVDLHESLTVGQVLRQAARLLPGAGSTAARRAARVAEIAEHLDIAELARTPIRSLSGGEKRRVSIGVEILGGPRLLMLDEPTSALDAGRARSVMRLLRGIADGDCTVAVVTHATDQLDGVDKVLVIGDNGRPLYYGEPGAVLDDMGETGFADLMTTARHDSGEAAARFLAGPVPAEAARLAAAAPAPPEEPPLRAEAPRRRAVRQFPVLAARELALLRARGPLALLQIPAIPALGGLLAALGASAAGLGGPAGTNGHAVQALTLLITACVFAGQSITYGDLVAQFPVLCRERRAGVSTGAVVAAKAAVFGVVAVLQAMITVGVFRLLRPAATDSLLLGADADMAVCLAAGALTAMCLGLLISAAAPTVERAVGWATATAICQVALSGGLLDLSERPVLNAISWLLPSRWATAALAASSDVPGTAFPGVPDDVLWQHRPGQMISDVGVLLVMTIALGGAAWLVLRRRLARRS</sequence>
<keyword evidence="2" id="KW-0813">Transport</keyword>
<keyword evidence="3" id="KW-0597">Phosphoprotein</keyword>
<keyword evidence="14" id="KW-1185">Reference proteome</keyword>
<dbReference type="RefSeq" id="WP_371947893.1">
    <property type="nucleotide sequence ID" value="NZ_JAXCEI010000002.1"/>
</dbReference>
<dbReference type="Pfam" id="PF01061">
    <property type="entry name" value="ABC2_membrane"/>
    <property type="match status" value="1"/>
</dbReference>
<dbReference type="InterPro" id="IPR027417">
    <property type="entry name" value="P-loop_NTPase"/>
</dbReference>
<dbReference type="Gene3D" id="3.40.50.300">
    <property type="entry name" value="P-loop containing nucleotide triphosphate hydrolases"/>
    <property type="match status" value="1"/>
</dbReference>
<dbReference type="PROSITE" id="PS50006">
    <property type="entry name" value="FHA_DOMAIN"/>
    <property type="match status" value="1"/>
</dbReference>
<keyword evidence="5" id="KW-0547">Nucleotide-binding</keyword>
<comment type="caution">
    <text evidence="13">The sequence shown here is derived from an EMBL/GenBank/DDBJ whole genome shotgun (WGS) entry which is preliminary data.</text>
</comment>
<feature type="transmembrane region" description="Helical" evidence="10">
    <location>
        <begin position="797"/>
        <end position="819"/>
    </location>
</feature>
<evidence type="ECO:0000256" key="5">
    <source>
        <dbReference type="ARBA" id="ARBA00022741"/>
    </source>
</evidence>
<evidence type="ECO:0000256" key="1">
    <source>
        <dbReference type="ARBA" id="ARBA00004141"/>
    </source>
</evidence>
<dbReference type="PROSITE" id="PS50893">
    <property type="entry name" value="ABC_TRANSPORTER_2"/>
    <property type="match status" value="1"/>
</dbReference>
<evidence type="ECO:0000256" key="9">
    <source>
        <dbReference type="SAM" id="MobiDB-lite"/>
    </source>
</evidence>
<dbReference type="EMBL" id="JAXCEI010000002">
    <property type="protein sequence ID" value="MFA1538501.1"/>
    <property type="molecule type" value="Genomic_DNA"/>
</dbReference>
<dbReference type="InterPro" id="IPR003439">
    <property type="entry name" value="ABC_transporter-like_ATP-bd"/>
</dbReference>
<evidence type="ECO:0000259" key="11">
    <source>
        <dbReference type="PROSITE" id="PS50006"/>
    </source>
</evidence>
<feature type="transmembrane region" description="Helical" evidence="10">
    <location>
        <begin position="617"/>
        <end position="635"/>
    </location>
</feature>
<evidence type="ECO:0000256" key="2">
    <source>
        <dbReference type="ARBA" id="ARBA00022448"/>
    </source>
</evidence>
<dbReference type="SUPFAM" id="SSF52540">
    <property type="entry name" value="P-loop containing nucleoside triphosphate hydrolases"/>
    <property type="match status" value="1"/>
</dbReference>
<dbReference type="InterPro" id="IPR013525">
    <property type="entry name" value="ABC2_TM"/>
</dbReference>
<dbReference type="InterPro" id="IPR050352">
    <property type="entry name" value="ABCG_transporters"/>
</dbReference>
<feature type="compositionally biased region" description="Low complexity" evidence="9">
    <location>
        <begin position="143"/>
        <end position="156"/>
    </location>
</feature>
<dbReference type="InterPro" id="IPR008984">
    <property type="entry name" value="SMAD_FHA_dom_sf"/>
</dbReference>
<evidence type="ECO:0000256" key="6">
    <source>
        <dbReference type="ARBA" id="ARBA00022840"/>
    </source>
</evidence>
<keyword evidence="6 13" id="KW-0067">ATP-binding</keyword>
<feature type="transmembrane region" description="Helical" evidence="10">
    <location>
        <begin position="586"/>
        <end position="605"/>
    </location>
</feature>
<dbReference type="SMART" id="SM00240">
    <property type="entry name" value="FHA"/>
    <property type="match status" value="1"/>
</dbReference>
<comment type="subcellular location">
    <subcellularLocation>
        <location evidence="1">Membrane</location>
        <topology evidence="1">Multi-pass membrane protein</topology>
    </subcellularLocation>
</comment>
<evidence type="ECO:0000313" key="13">
    <source>
        <dbReference type="EMBL" id="MFA1538501.1"/>
    </source>
</evidence>
<evidence type="ECO:0000256" key="8">
    <source>
        <dbReference type="ARBA" id="ARBA00023136"/>
    </source>
</evidence>
<dbReference type="InterPro" id="IPR003593">
    <property type="entry name" value="AAA+_ATPase"/>
</dbReference>
<feature type="transmembrane region" description="Helical" evidence="10">
    <location>
        <begin position="655"/>
        <end position="680"/>
    </location>
</feature>
<evidence type="ECO:0000256" key="10">
    <source>
        <dbReference type="SAM" id="Phobius"/>
    </source>
</evidence>
<dbReference type="PANTHER" id="PTHR48041:SF139">
    <property type="entry name" value="PROTEIN SCARLET"/>
    <property type="match status" value="1"/>
</dbReference>
<dbReference type="PROSITE" id="PS00211">
    <property type="entry name" value="ABC_TRANSPORTER_1"/>
    <property type="match status" value="1"/>
</dbReference>
<dbReference type="SUPFAM" id="SSF49879">
    <property type="entry name" value="SMAD/FHA domain"/>
    <property type="match status" value="1"/>
</dbReference>
<evidence type="ECO:0000256" key="3">
    <source>
        <dbReference type="ARBA" id="ARBA00022553"/>
    </source>
</evidence>
<gene>
    <name evidence="13" type="ORF">SM611_06115</name>
</gene>
<evidence type="ECO:0000259" key="12">
    <source>
        <dbReference type="PROSITE" id="PS50893"/>
    </source>
</evidence>
<reference evidence="13 14" key="1">
    <citation type="submission" date="2023-11" db="EMBL/GenBank/DDBJ databases">
        <title>Actinomadura monticuli sp. nov., isolated from volcanic ash.</title>
        <authorList>
            <person name="Lee S.D."/>
            <person name="Yang H."/>
            <person name="Kim I.S."/>
        </authorList>
    </citation>
    <scope>NUCLEOTIDE SEQUENCE [LARGE SCALE GENOMIC DNA]</scope>
    <source>
        <strain evidence="13 14">DLS-62</strain>
    </source>
</reference>
<organism evidence="13 14">
    <name type="scientific">Actinomadura monticuli</name>
    <dbReference type="NCBI Taxonomy" id="3097367"/>
    <lineage>
        <taxon>Bacteria</taxon>
        <taxon>Bacillati</taxon>
        <taxon>Actinomycetota</taxon>
        <taxon>Actinomycetes</taxon>
        <taxon>Streptosporangiales</taxon>
        <taxon>Thermomonosporaceae</taxon>
        <taxon>Actinomadura</taxon>
    </lineage>
</organism>
<dbReference type="GO" id="GO:0005524">
    <property type="term" value="F:ATP binding"/>
    <property type="evidence" value="ECO:0007669"/>
    <property type="project" value="UniProtKB-KW"/>
</dbReference>
<keyword evidence="7 10" id="KW-1133">Transmembrane helix</keyword>
<dbReference type="Gene3D" id="2.60.200.20">
    <property type="match status" value="1"/>
</dbReference>
<keyword evidence="8 10" id="KW-0472">Membrane</keyword>
<feature type="domain" description="ABC transporter" evidence="12">
    <location>
        <begin position="269"/>
        <end position="510"/>
    </location>
</feature>
<dbReference type="Pfam" id="PF00005">
    <property type="entry name" value="ABC_tran"/>
    <property type="match status" value="1"/>
</dbReference>
<dbReference type="InterPro" id="IPR000253">
    <property type="entry name" value="FHA_dom"/>
</dbReference>
<feature type="region of interest" description="Disordered" evidence="9">
    <location>
        <begin position="100"/>
        <end position="173"/>
    </location>
</feature>
<feature type="compositionally biased region" description="Gly residues" evidence="9">
    <location>
        <begin position="157"/>
        <end position="169"/>
    </location>
</feature>
<protein>
    <submittedName>
        <fullName evidence="13">ATP-binding cassette domain-containing protein</fullName>
    </submittedName>
</protein>
<evidence type="ECO:0000313" key="14">
    <source>
        <dbReference type="Proteomes" id="UP001569963"/>
    </source>
</evidence>
<dbReference type="CDD" id="cd00060">
    <property type="entry name" value="FHA"/>
    <property type="match status" value="1"/>
</dbReference>
<feature type="compositionally biased region" description="Pro residues" evidence="9">
    <location>
        <begin position="104"/>
        <end position="113"/>
    </location>
</feature>
<dbReference type="Proteomes" id="UP001569963">
    <property type="component" value="Unassembled WGS sequence"/>
</dbReference>
<evidence type="ECO:0000256" key="7">
    <source>
        <dbReference type="ARBA" id="ARBA00022989"/>
    </source>
</evidence>
<dbReference type="Pfam" id="PF00498">
    <property type="entry name" value="FHA"/>
    <property type="match status" value="1"/>
</dbReference>
<dbReference type="PANTHER" id="PTHR48041">
    <property type="entry name" value="ABC TRANSPORTER G FAMILY MEMBER 28"/>
    <property type="match status" value="1"/>
</dbReference>
<feature type="domain" description="FHA" evidence="11">
    <location>
        <begin position="182"/>
        <end position="232"/>
    </location>
</feature>
<name>A0ABV4Q769_9ACTN</name>
<feature type="transmembrane region" description="Helical" evidence="10">
    <location>
        <begin position="700"/>
        <end position="721"/>
    </location>
</feature>
<evidence type="ECO:0000256" key="4">
    <source>
        <dbReference type="ARBA" id="ARBA00022692"/>
    </source>
</evidence>
<accession>A0ABV4Q769</accession>
<proteinExistence type="predicted"/>